<keyword evidence="3" id="KW-1185">Reference proteome</keyword>
<reference evidence="2" key="1">
    <citation type="journal article" date="2022" name="bioRxiv">
        <title>Sequencing and chromosome-scale assembly of the giantPleurodeles waltlgenome.</title>
        <authorList>
            <person name="Brown T."/>
            <person name="Elewa A."/>
            <person name="Iarovenko S."/>
            <person name="Subramanian E."/>
            <person name="Araus A.J."/>
            <person name="Petzold A."/>
            <person name="Susuki M."/>
            <person name="Suzuki K.-i.T."/>
            <person name="Hayashi T."/>
            <person name="Toyoda A."/>
            <person name="Oliveira C."/>
            <person name="Osipova E."/>
            <person name="Leigh N.D."/>
            <person name="Simon A."/>
            <person name="Yun M.H."/>
        </authorList>
    </citation>
    <scope>NUCLEOTIDE SEQUENCE</scope>
    <source>
        <strain evidence="2">20211129_DDA</strain>
        <tissue evidence="2">Liver</tissue>
    </source>
</reference>
<dbReference type="EMBL" id="JANPWB010000015">
    <property type="protein sequence ID" value="KAJ1090081.1"/>
    <property type="molecule type" value="Genomic_DNA"/>
</dbReference>
<comment type="caution">
    <text evidence="2">The sequence shown here is derived from an EMBL/GenBank/DDBJ whole genome shotgun (WGS) entry which is preliminary data.</text>
</comment>
<gene>
    <name evidence="2" type="ORF">NDU88_003221</name>
</gene>
<evidence type="ECO:0000256" key="1">
    <source>
        <dbReference type="SAM" id="MobiDB-lite"/>
    </source>
</evidence>
<name>A0AAV7LEM3_PLEWA</name>
<feature type="region of interest" description="Disordered" evidence="1">
    <location>
        <begin position="50"/>
        <end position="88"/>
    </location>
</feature>
<evidence type="ECO:0000313" key="2">
    <source>
        <dbReference type="EMBL" id="KAJ1090081.1"/>
    </source>
</evidence>
<proteinExistence type="predicted"/>
<dbReference type="Proteomes" id="UP001066276">
    <property type="component" value="Chromosome 11"/>
</dbReference>
<accession>A0AAV7LEM3</accession>
<organism evidence="2 3">
    <name type="scientific">Pleurodeles waltl</name>
    <name type="common">Iberian ribbed newt</name>
    <dbReference type="NCBI Taxonomy" id="8319"/>
    <lineage>
        <taxon>Eukaryota</taxon>
        <taxon>Metazoa</taxon>
        <taxon>Chordata</taxon>
        <taxon>Craniata</taxon>
        <taxon>Vertebrata</taxon>
        <taxon>Euteleostomi</taxon>
        <taxon>Amphibia</taxon>
        <taxon>Batrachia</taxon>
        <taxon>Caudata</taxon>
        <taxon>Salamandroidea</taxon>
        <taxon>Salamandridae</taxon>
        <taxon>Pleurodelinae</taxon>
        <taxon>Pleurodeles</taxon>
    </lineage>
</organism>
<evidence type="ECO:0000313" key="3">
    <source>
        <dbReference type="Proteomes" id="UP001066276"/>
    </source>
</evidence>
<sequence>MQPYKWAKEEKDLLKKTNDHMWQGAATRERRAIDLCAALAFENSIITLTNEKPGQPEEKARQRKKMPRSGCRESAGKQKSNMLMLDNL</sequence>
<protein>
    <submittedName>
        <fullName evidence="2">Uncharacterized protein</fullName>
    </submittedName>
</protein>
<dbReference type="AlphaFoldDB" id="A0AAV7LEM3"/>